<evidence type="ECO:0000313" key="2">
    <source>
        <dbReference type="EMBL" id="RVT58027.1"/>
    </source>
</evidence>
<dbReference type="EMBL" id="RZTZ01000014">
    <property type="protein sequence ID" value="RVT58027.1"/>
    <property type="molecule type" value="Genomic_DNA"/>
</dbReference>
<dbReference type="Proteomes" id="UP000288024">
    <property type="component" value="Unassembled WGS sequence"/>
</dbReference>
<proteinExistence type="predicted"/>
<keyword evidence="3" id="KW-1185">Reference proteome</keyword>
<comment type="caution">
    <text evidence="2">The sequence shown here is derived from an EMBL/GenBank/DDBJ whole genome shotgun (WGS) entry which is preliminary data.</text>
</comment>
<dbReference type="AlphaFoldDB" id="A0A3S2WZW2"/>
<gene>
    <name evidence="2" type="ORF">EM808_23570</name>
</gene>
<reference evidence="2 3" key="1">
    <citation type="submission" date="2019-01" db="EMBL/GenBank/DDBJ databases">
        <title>Bacillus sp. M5HDSG1-1, whole genome shotgun sequence.</title>
        <authorList>
            <person name="Tuo L."/>
        </authorList>
    </citation>
    <scope>NUCLEOTIDE SEQUENCE [LARGE SCALE GENOMIC DNA]</scope>
    <source>
        <strain evidence="2 3">M5HDSG1-1</strain>
    </source>
</reference>
<feature type="compositionally biased region" description="Basic residues" evidence="1">
    <location>
        <begin position="14"/>
        <end position="25"/>
    </location>
</feature>
<name>A0A3S2WZW2_9BACI</name>
<evidence type="ECO:0000313" key="3">
    <source>
        <dbReference type="Proteomes" id="UP000288024"/>
    </source>
</evidence>
<dbReference type="RefSeq" id="WP_127741417.1">
    <property type="nucleotide sequence ID" value="NZ_JBBJSR010000001.1"/>
</dbReference>
<sequence>MENVRGYEESSSSQHHHKMSHHHHKFQQKCTKHLFQFVQIETKDDEVHQGILHSFDDENVYLLVPSQGGTDNSRLFVPFGGFGLFGFPVFGIRRFGPFYPIWW</sequence>
<organism evidence="2 3">
    <name type="scientific">Niallia taxi</name>
    <dbReference type="NCBI Taxonomy" id="2499688"/>
    <lineage>
        <taxon>Bacteria</taxon>
        <taxon>Bacillati</taxon>
        <taxon>Bacillota</taxon>
        <taxon>Bacilli</taxon>
        <taxon>Bacillales</taxon>
        <taxon>Bacillaceae</taxon>
        <taxon>Niallia</taxon>
    </lineage>
</organism>
<evidence type="ECO:0000256" key="1">
    <source>
        <dbReference type="SAM" id="MobiDB-lite"/>
    </source>
</evidence>
<protein>
    <submittedName>
        <fullName evidence="2">Uncharacterized protein</fullName>
    </submittedName>
</protein>
<feature type="region of interest" description="Disordered" evidence="1">
    <location>
        <begin position="1"/>
        <end position="25"/>
    </location>
</feature>
<accession>A0A3S2WZW2</accession>